<accession>H1Y0E7</accession>
<dbReference type="AlphaFoldDB" id="H1Y0E7"/>
<feature type="signal peptide" evidence="1">
    <location>
        <begin position="1"/>
        <end position="22"/>
    </location>
</feature>
<reference evidence="2" key="1">
    <citation type="submission" date="2011-09" db="EMBL/GenBank/DDBJ databases">
        <title>The permanent draft genome of Mucilaginibacter paludis DSM 18603.</title>
        <authorList>
            <consortium name="US DOE Joint Genome Institute (JGI-PGF)"/>
            <person name="Lucas S."/>
            <person name="Han J."/>
            <person name="Lapidus A."/>
            <person name="Bruce D."/>
            <person name="Goodwin L."/>
            <person name="Pitluck S."/>
            <person name="Peters L."/>
            <person name="Kyrpides N."/>
            <person name="Mavromatis K."/>
            <person name="Ivanova N."/>
            <person name="Mikhailova N."/>
            <person name="Held B."/>
            <person name="Detter J.C."/>
            <person name="Tapia R."/>
            <person name="Han C."/>
            <person name="Land M."/>
            <person name="Hauser L."/>
            <person name="Markowitz V."/>
            <person name="Cheng J.-F."/>
            <person name="Hugenholtz P."/>
            <person name="Woyke T."/>
            <person name="Wu D."/>
            <person name="Tindall B."/>
            <person name="Brambilla E."/>
            <person name="Klenk H.-P."/>
            <person name="Eisen J.A."/>
        </authorList>
    </citation>
    <scope>NUCLEOTIDE SEQUENCE [LARGE SCALE GENOMIC DNA]</scope>
    <source>
        <strain evidence="2">DSM 18603</strain>
    </source>
</reference>
<dbReference type="eggNOG" id="COG3064">
    <property type="taxonomic scope" value="Bacteria"/>
</dbReference>
<dbReference type="InterPro" id="IPR019861">
    <property type="entry name" value="PorP/SprF_Bacteroidetes"/>
</dbReference>
<name>H1Y0E7_9SPHI</name>
<proteinExistence type="predicted"/>
<sequence length="310" mass="34035">MKSIKLILIVLLIAFTGKSVWAQQDAMYSQYMFNTLAINPAYAGSRDITSATALYRDQWVGIEGAPKTATFTIDFPIEAKKIGLGFQVFNDRLGITNTTGGFVSYAYRLRLNKGTLAFGLQGGASQYRADFTSVTLNSGGSGDLAFANNINKTLLNFGTGIYYNTDRFYLGLSAPQLLNNKLNDLSVQGNNAFAGQAIHLFLASGYVFPLNEDLNLKPSVLIKGVKGAPLEADFNGTLWLKDVIALGLQYRTEADISAMVEVQVSHQIRIGYAYDRSTTPLVQYNSGSHEIMLRYEFGSSQGKILSPRYF</sequence>
<evidence type="ECO:0000256" key="1">
    <source>
        <dbReference type="SAM" id="SignalP"/>
    </source>
</evidence>
<dbReference type="NCBIfam" id="TIGR03519">
    <property type="entry name" value="T9SS_PorP_fam"/>
    <property type="match status" value="1"/>
</dbReference>
<feature type="chain" id="PRO_5003557315" evidence="1">
    <location>
        <begin position="23"/>
        <end position="310"/>
    </location>
</feature>
<dbReference type="OrthoDB" id="1493187at2"/>
<keyword evidence="1" id="KW-0732">Signal</keyword>
<organism evidence="2 3">
    <name type="scientific">Mucilaginibacter paludis DSM 18603</name>
    <dbReference type="NCBI Taxonomy" id="714943"/>
    <lineage>
        <taxon>Bacteria</taxon>
        <taxon>Pseudomonadati</taxon>
        <taxon>Bacteroidota</taxon>
        <taxon>Sphingobacteriia</taxon>
        <taxon>Sphingobacteriales</taxon>
        <taxon>Sphingobacteriaceae</taxon>
        <taxon>Mucilaginibacter</taxon>
    </lineage>
</organism>
<keyword evidence="3" id="KW-1185">Reference proteome</keyword>
<evidence type="ECO:0000313" key="2">
    <source>
        <dbReference type="EMBL" id="EHQ28196.1"/>
    </source>
</evidence>
<gene>
    <name evidence="2" type="ORF">Mucpa_4105</name>
</gene>
<dbReference type="HOGENOM" id="CLU_068235_0_1_10"/>
<dbReference type="Pfam" id="PF11751">
    <property type="entry name" value="PorP_SprF"/>
    <property type="match status" value="1"/>
</dbReference>
<dbReference type="Proteomes" id="UP000002774">
    <property type="component" value="Chromosome"/>
</dbReference>
<dbReference type="EMBL" id="CM001403">
    <property type="protein sequence ID" value="EHQ28196.1"/>
    <property type="molecule type" value="Genomic_DNA"/>
</dbReference>
<dbReference type="RefSeq" id="WP_008508944.1">
    <property type="nucleotide sequence ID" value="NZ_CM001403.1"/>
</dbReference>
<protein>
    <submittedName>
        <fullName evidence="2">Membrane protein</fullName>
    </submittedName>
</protein>
<evidence type="ECO:0000313" key="3">
    <source>
        <dbReference type="Proteomes" id="UP000002774"/>
    </source>
</evidence>
<dbReference type="STRING" id="714943.Mucpa_4105"/>